<proteinExistence type="predicted"/>
<dbReference type="EMBL" id="JACASE010000015">
    <property type="protein sequence ID" value="KAF6405105.1"/>
    <property type="molecule type" value="Genomic_DNA"/>
</dbReference>
<gene>
    <name evidence="1" type="ORF">HJG63_009415</name>
</gene>
<protein>
    <submittedName>
        <fullName evidence="1">Uncharacterized protein</fullName>
    </submittedName>
</protein>
<dbReference type="AlphaFoldDB" id="A0A7J8C2L5"/>
<organism evidence="1 2">
    <name type="scientific">Rousettus aegyptiacus</name>
    <name type="common">Egyptian fruit bat</name>
    <name type="synonym">Pteropus aegyptiacus</name>
    <dbReference type="NCBI Taxonomy" id="9407"/>
    <lineage>
        <taxon>Eukaryota</taxon>
        <taxon>Metazoa</taxon>
        <taxon>Chordata</taxon>
        <taxon>Craniata</taxon>
        <taxon>Vertebrata</taxon>
        <taxon>Euteleostomi</taxon>
        <taxon>Mammalia</taxon>
        <taxon>Eutheria</taxon>
        <taxon>Laurasiatheria</taxon>
        <taxon>Chiroptera</taxon>
        <taxon>Yinpterochiroptera</taxon>
        <taxon>Pteropodoidea</taxon>
        <taxon>Pteropodidae</taxon>
        <taxon>Rousettinae</taxon>
        <taxon>Rousettus</taxon>
    </lineage>
</organism>
<sequence length="129" mass="13994">MSTLIGIRMTQIGIRMPLLKAGALFVELAFASWHLRGVSDCALAPDPGVESPLFLPHLNTVPLGAETPGIFLPLVRPAHRWLGHAQRGYALVPVRCPQHSHLSCSVSCPLRDSLLPLASLGFRVNNTRT</sequence>
<reference evidence="1 2" key="1">
    <citation type="journal article" date="2020" name="Nature">
        <title>Six reference-quality genomes reveal evolution of bat adaptations.</title>
        <authorList>
            <person name="Jebb D."/>
            <person name="Huang Z."/>
            <person name="Pippel M."/>
            <person name="Hughes G.M."/>
            <person name="Lavrichenko K."/>
            <person name="Devanna P."/>
            <person name="Winkler S."/>
            <person name="Jermiin L.S."/>
            <person name="Skirmuntt E.C."/>
            <person name="Katzourakis A."/>
            <person name="Burkitt-Gray L."/>
            <person name="Ray D.A."/>
            <person name="Sullivan K.A.M."/>
            <person name="Roscito J.G."/>
            <person name="Kirilenko B.M."/>
            <person name="Davalos L.M."/>
            <person name="Corthals A.P."/>
            <person name="Power M.L."/>
            <person name="Jones G."/>
            <person name="Ransome R.D."/>
            <person name="Dechmann D.K.N."/>
            <person name="Locatelli A.G."/>
            <person name="Puechmaille S.J."/>
            <person name="Fedrigo O."/>
            <person name="Jarvis E.D."/>
            <person name="Hiller M."/>
            <person name="Vernes S.C."/>
            <person name="Myers E.W."/>
            <person name="Teeling E.C."/>
        </authorList>
    </citation>
    <scope>NUCLEOTIDE SEQUENCE [LARGE SCALE GENOMIC DNA]</scope>
    <source>
        <strain evidence="1">MRouAeg1</strain>
        <tissue evidence="1">Muscle</tissue>
    </source>
</reference>
<evidence type="ECO:0000313" key="1">
    <source>
        <dbReference type="EMBL" id="KAF6405105.1"/>
    </source>
</evidence>
<comment type="caution">
    <text evidence="1">The sequence shown here is derived from an EMBL/GenBank/DDBJ whole genome shotgun (WGS) entry which is preliminary data.</text>
</comment>
<evidence type="ECO:0000313" key="2">
    <source>
        <dbReference type="Proteomes" id="UP000593571"/>
    </source>
</evidence>
<dbReference type="Proteomes" id="UP000593571">
    <property type="component" value="Unassembled WGS sequence"/>
</dbReference>
<accession>A0A7J8C2L5</accession>
<keyword evidence="2" id="KW-1185">Reference proteome</keyword>
<name>A0A7J8C2L5_ROUAE</name>